<protein>
    <submittedName>
        <fullName evidence="1">Uncharacterized protein</fullName>
    </submittedName>
</protein>
<reference evidence="1 2" key="1">
    <citation type="journal article" date="2016" name="Nat. Commun.">
        <title>Thousands of microbial genomes shed light on interconnected biogeochemical processes in an aquifer system.</title>
        <authorList>
            <person name="Anantharaman K."/>
            <person name="Brown C.T."/>
            <person name="Hug L.A."/>
            <person name="Sharon I."/>
            <person name="Castelle C.J."/>
            <person name="Probst A.J."/>
            <person name="Thomas B.C."/>
            <person name="Singh A."/>
            <person name="Wilkins M.J."/>
            <person name="Karaoz U."/>
            <person name="Brodie E.L."/>
            <person name="Williams K.H."/>
            <person name="Hubbard S.S."/>
            <person name="Banfield J.F."/>
        </authorList>
    </citation>
    <scope>NUCLEOTIDE SEQUENCE [LARGE SCALE GENOMIC DNA]</scope>
</reference>
<proteinExistence type="predicted"/>
<organism evidence="1 2">
    <name type="scientific">Candidatus Zambryskibacteria bacterium RIFOXYC1_FULL_39_10</name>
    <dbReference type="NCBI Taxonomy" id="1802779"/>
    <lineage>
        <taxon>Bacteria</taxon>
        <taxon>Candidatus Zambryskiibacteriota</taxon>
    </lineage>
</organism>
<name>A0A1G2UZ83_9BACT</name>
<dbReference type="AlphaFoldDB" id="A0A1G2UZ83"/>
<dbReference type="Proteomes" id="UP000177697">
    <property type="component" value="Unassembled WGS sequence"/>
</dbReference>
<evidence type="ECO:0000313" key="2">
    <source>
        <dbReference type="Proteomes" id="UP000177697"/>
    </source>
</evidence>
<evidence type="ECO:0000313" key="1">
    <source>
        <dbReference type="EMBL" id="OHB14679.1"/>
    </source>
</evidence>
<gene>
    <name evidence="1" type="ORF">A2431_00520</name>
</gene>
<comment type="caution">
    <text evidence="1">The sequence shown here is derived from an EMBL/GenBank/DDBJ whole genome shotgun (WGS) entry which is preliminary data.</text>
</comment>
<dbReference type="EMBL" id="MHWW01000017">
    <property type="protein sequence ID" value="OHB14679.1"/>
    <property type="molecule type" value="Genomic_DNA"/>
</dbReference>
<accession>A0A1G2UZ83</accession>
<sequence length="129" mass="14913">MNTSISPTSIEILKTTAISKRGGARIGAGRKPKLKFEARELFNVAVDEKWPLIVSKMDEWIENGDKDMIKFIIEQRIGKPAQAVDIRKEETKVNYNLFYNPKIREATRIFEDQLKGELMKNLDTNRDEE</sequence>